<proteinExistence type="predicted"/>
<evidence type="ECO:0000313" key="4">
    <source>
        <dbReference type="EMBL" id="KAH8689595.1"/>
    </source>
</evidence>
<dbReference type="PANTHER" id="PTHR37543:SF1">
    <property type="entry name" value="CCCH ZINC FINGER DNA BINDING PROTEIN (AFU_ORTHOLOGUE AFUA_5G12760)"/>
    <property type="match status" value="1"/>
</dbReference>
<evidence type="ECO:0000259" key="2">
    <source>
        <dbReference type="Pfam" id="PF25540"/>
    </source>
</evidence>
<dbReference type="InterPro" id="IPR057654">
    <property type="entry name" value="Znf-CCCH_tandem"/>
</dbReference>
<accession>A0AAD4PUP3</accession>
<dbReference type="EMBL" id="JAJTJA010000015">
    <property type="protein sequence ID" value="KAH8689595.1"/>
    <property type="molecule type" value="Genomic_DNA"/>
</dbReference>
<name>A0AAD4PUP3_9EURO</name>
<comment type="caution">
    <text evidence="4">The sequence shown here is derived from an EMBL/GenBank/DDBJ whole genome shotgun (WGS) entry which is preliminary data.</text>
</comment>
<reference evidence="4" key="1">
    <citation type="submission" date="2021-12" db="EMBL/GenBank/DDBJ databases">
        <title>Convergent genome expansion in fungi linked to evolution of root-endophyte symbiosis.</title>
        <authorList>
            <consortium name="DOE Joint Genome Institute"/>
            <person name="Ke Y.-H."/>
            <person name="Bonito G."/>
            <person name="Liao H.-L."/>
            <person name="Looney B."/>
            <person name="Rojas-Flechas A."/>
            <person name="Nash J."/>
            <person name="Hameed K."/>
            <person name="Schadt C."/>
            <person name="Martin F."/>
            <person name="Crous P.W."/>
            <person name="Miettinen O."/>
            <person name="Magnuson J.K."/>
            <person name="Labbe J."/>
            <person name="Jacobson D."/>
            <person name="Doktycz M.J."/>
            <person name="Veneault-Fourrey C."/>
            <person name="Kuo A."/>
            <person name="Mondo S."/>
            <person name="Calhoun S."/>
            <person name="Riley R."/>
            <person name="Ohm R."/>
            <person name="LaButti K."/>
            <person name="Andreopoulos B."/>
            <person name="Pangilinan J."/>
            <person name="Nolan M."/>
            <person name="Tritt A."/>
            <person name="Clum A."/>
            <person name="Lipzen A."/>
            <person name="Daum C."/>
            <person name="Barry K."/>
            <person name="Grigoriev I.V."/>
            <person name="Vilgalys R."/>
        </authorList>
    </citation>
    <scope>NUCLEOTIDE SEQUENCE</scope>
    <source>
        <strain evidence="4">PMI_201</strain>
    </source>
</reference>
<dbReference type="GeneID" id="70244935"/>
<gene>
    <name evidence="4" type="ORF">BGW36DRAFT_365364</name>
</gene>
<organism evidence="4 5">
    <name type="scientific">Talaromyces proteolyticus</name>
    <dbReference type="NCBI Taxonomy" id="1131652"/>
    <lineage>
        <taxon>Eukaryota</taxon>
        <taxon>Fungi</taxon>
        <taxon>Dikarya</taxon>
        <taxon>Ascomycota</taxon>
        <taxon>Pezizomycotina</taxon>
        <taxon>Eurotiomycetes</taxon>
        <taxon>Eurotiomycetidae</taxon>
        <taxon>Eurotiales</taxon>
        <taxon>Trichocomaceae</taxon>
        <taxon>Talaromyces</taxon>
        <taxon>Talaromyces sect. Bacilispori</taxon>
    </lineage>
</organism>
<dbReference type="Pfam" id="PF25543">
    <property type="entry name" value="zf-CCCH_tandem"/>
    <property type="match status" value="1"/>
</dbReference>
<sequence>MEVDVAKEFTNWVRKSQAADEKRCEEIKMFSAQIEKLNQEFQDVSKDLKRERVAARATQDEAETLKRRLEELQKSVEASSFVLVLIDADGDGYIFKDKYYQTVDGGRKAALDFRELIREYLKKEQPDMSNLPVMVKAFANGDGLSKLLVKGNIIKSPSSLTDFAKGFSQAYDTCDFVLVGSGKDRADVKIKGFFEQFVRNPTCSHVIFGACHDNGYVRVLEEYEQKVFANRVTLLRSFDTGKEFTGLKFPYIQMEKIFRTKPVSYHEPPALRQTLENANSATGSTWANLLSATGDTNGFSVSKKSKDLPSGSVLLNSAEQRIDTELPSRSQNAVNSWHQKTKKANMRYCRTFHLIPGSCDKNTCYSHGPLSEEEKLVFRHELRLERCYNGLQCRDPNCYFGHNCSCTDKRCKLLPEMHNVDTSSIHVSPGPMGYNNSVYKMISKVWAELFNGAQQIYLGFMLFYLIVYCRLESKNNQLRFESNIVEKNYHIILATTH</sequence>
<dbReference type="InterPro" id="IPR057683">
    <property type="entry name" value="DUF7923"/>
</dbReference>
<dbReference type="RefSeq" id="XP_046065949.1">
    <property type="nucleotide sequence ID" value="XM_046214648.1"/>
</dbReference>
<evidence type="ECO:0000259" key="3">
    <source>
        <dbReference type="Pfam" id="PF25543"/>
    </source>
</evidence>
<protein>
    <recommendedName>
        <fullName evidence="6">C3H1-type domain-containing protein</fullName>
    </recommendedName>
</protein>
<dbReference type="Pfam" id="PF25540">
    <property type="entry name" value="DUF7923"/>
    <property type="match status" value="1"/>
</dbReference>
<feature type="domain" description="Tandem CCCH zinc finger" evidence="3">
    <location>
        <begin position="378"/>
        <end position="422"/>
    </location>
</feature>
<evidence type="ECO:0000313" key="5">
    <source>
        <dbReference type="Proteomes" id="UP001201262"/>
    </source>
</evidence>
<evidence type="ECO:0008006" key="6">
    <source>
        <dbReference type="Google" id="ProtNLM"/>
    </source>
</evidence>
<evidence type="ECO:0000256" key="1">
    <source>
        <dbReference type="SAM" id="Coils"/>
    </source>
</evidence>
<keyword evidence="1" id="KW-0175">Coiled coil</keyword>
<dbReference type="PANTHER" id="PTHR37543">
    <property type="entry name" value="CCCH ZINC FINGER DNA BINDING PROTEIN (AFU_ORTHOLOGUE AFUA_5G12760)"/>
    <property type="match status" value="1"/>
</dbReference>
<dbReference type="Proteomes" id="UP001201262">
    <property type="component" value="Unassembled WGS sequence"/>
</dbReference>
<feature type="domain" description="DUF7923" evidence="2">
    <location>
        <begin position="78"/>
        <end position="258"/>
    </location>
</feature>
<keyword evidence="5" id="KW-1185">Reference proteome</keyword>
<feature type="coiled-coil region" evidence="1">
    <location>
        <begin position="27"/>
        <end position="75"/>
    </location>
</feature>
<dbReference type="AlphaFoldDB" id="A0AAD4PUP3"/>